<name>D1W829_9BACT</name>
<dbReference type="AlphaFoldDB" id="D1W829"/>
<keyword evidence="2" id="KW-1185">Reference proteome</keyword>
<protein>
    <recommendedName>
        <fullName evidence="3">Helicase ATP-binding domain-containing protein</fullName>
    </recommendedName>
</protein>
<dbReference type="InterPro" id="IPR027417">
    <property type="entry name" value="P-loop_NTPase"/>
</dbReference>
<sequence length="606" mass="71154">MEIIIKKINGKVQHLNEVLPAIPTNTILNKTITGCGATYTEIKTKRNSIIIEPNRPVIYGKCNDSKHKKDNLFSVFEGVYTDDIVKYVLKSQERGKFIKIMTTPESFSKVRSAFEELDIDIRFEGYFLLFDECQKMVKDSGYRANITLPIEFFFQCKNKAIVSATPPNEFSDDRFENFEVLKIKPDNDYSQDIELQTSNNVLQTLKEKLTEMQDSEQPMFLFVNYTDMIYSIMTQLGILEDSAVFCSQKSVEKLKSERFRHAYEDWKSDRQMRYNFMTSRFYSALDIEFDDANIKPNVILLTDCFKAEYTMFDPYMDTVQVVGRFRNGVSKLVHISNTDFRIKIWTRPQIVCSYQCEKFLYDRLCTFRDNCNDDLLNTVYTNNIALLNYNKFLDETGKENGFLIDNYINDEYIKTFYNSHETLCKAYTECDYFNVKHIRHQYKLGDYEKLKFACSGLTIKEKRVEIVNQLEILGDCTTEAELQYKTDLSFVDTLLVRAYDMFGKEAIESMQYSTKKMKEAIILKEHKQKTSSEDIIKLININFKNQHWYSCAMIKKRLKEIFDSLNISPPKAITSHTINDYFEAVEQKKKEGRGYYLFSSKFRNVT</sequence>
<gene>
    <name evidence="1" type="ORF">HMPREF0650_0661</name>
</gene>
<comment type="caution">
    <text evidence="1">The sequence shown here is derived from an EMBL/GenBank/DDBJ whole genome shotgun (WGS) entry which is preliminary data.</text>
</comment>
<dbReference type="STRING" id="679190.HMPREF0650_0661"/>
<evidence type="ECO:0000313" key="2">
    <source>
        <dbReference type="Proteomes" id="UP000005283"/>
    </source>
</evidence>
<dbReference type="EMBL" id="ADEG01000090">
    <property type="protein sequence ID" value="EFA91391.1"/>
    <property type="molecule type" value="Genomic_DNA"/>
</dbReference>
<dbReference type="Proteomes" id="UP000005283">
    <property type="component" value="Unassembled WGS sequence"/>
</dbReference>
<evidence type="ECO:0000313" key="1">
    <source>
        <dbReference type="EMBL" id="EFA91391.1"/>
    </source>
</evidence>
<accession>D1W829</accession>
<dbReference type="SUPFAM" id="SSF52540">
    <property type="entry name" value="P-loop containing nucleoside triphosphate hydrolases"/>
    <property type="match status" value="1"/>
</dbReference>
<proteinExistence type="predicted"/>
<dbReference type="eggNOG" id="COG0513">
    <property type="taxonomic scope" value="Bacteria"/>
</dbReference>
<dbReference type="RefSeq" id="WP_004350544.1">
    <property type="nucleotide sequence ID" value="NZ_ADEG01000090.1"/>
</dbReference>
<organism evidence="1 2">
    <name type="scientific">Hoylesella buccalis ATCC 35310</name>
    <dbReference type="NCBI Taxonomy" id="679190"/>
    <lineage>
        <taxon>Bacteria</taxon>
        <taxon>Pseudomonadati</taxon>
        <taxon>Bacteroidota</taxon>
        <taxon>Bacteroidia</taxon>
        <taxon>Bacteroidales</taxon>
        <taxon>Prevotellaceae</taxon>
        <taxon>Hoylesella</taxon>
    </lineage>
</organism>
<evidence type="ECO:0008006" key="3">
    <source>
        <dbReference type="Google" id="ProtNLM"/>
    </source>
</evidence>
<reference evidence="1 2" key="1">
    <citation type="submission" date="2009-12" db="EMBL/GenBank/DDBJ databases">
        <title>Genome Sequence of Prevotella buccalis ATCC 35310.</title>
        <authorList>
            <person name="Durkin A.S."/>
            <person name="Madupu R."/>
            <person name="Torralba M."/>
            <person name="Methe B."/>
            <person name="Sutton G."/>
            <person name="Strausberg R.L."/>
            <person name="Nelson K.E."/>
        </authorList>
    </citation>
    <scope>NUCLEOTIDE SEQUENCE [LARGE SCALE GENOMIC DNA]</scope>
    <source>
        <strain evidence="1 2">ATCC 35310</strain>
    </source>
</reference>